<dbReference type="EMBL" id="QEXV01000004">
    <property type="protein sequence ID" value="PWE17142.1"/>
    <property type="molecule type" value="Genomic_DNA"/>
</dbReference>
<dbReference type="RefSeq" id="WP_109253366.1">
    <property type="nucleotide sequence ID" value="NZ_QEXV01000004.1"/>
</dbReference>
<name>A0A2U2BT02_9PROT</name>
<keyword evidence="2" id="KW-1133">Transmembrane helix</keyword>
<dbReference type="AlphaFoldDB" id="A0A2U2BT02"/>
<dbReference type="Gene3D" id="3.30.70.1070">
    <property type="entry name" value="Sporulation related repeat"/>
    <property type="match status" value="1"/>
</dbReference>
<feature type="region of interest" description="Disordered" evidence="1">
    <location>
        <begin position="1"/>
        <end position="25"/>
    </location>
</feature>
<organism evidence="4 5">
    <name type="scientific">Marinicauda salina</name>
    <dbReference type="NCBI Taxonomy" id="2135793"/>
    <lineage>
        <taxon>Bacteria</taxon>
        <taxon>Pseudomonadati</taxon>
        <taxon>Pseudomonadota</taxon>
        <taxon>Alphaproteobacteria</taxon>
        <taxon>Maricaulales</taxon>
        <taxon>Maricaulaceae</taxon>
        <taxon>Marinicauda</taxon>
    </lineage>
</organism>
<reference evidence="5" key="1">
    <citation type="submission" date="2018-05" db="EMBL/GenBank/DDBJ databases">
        <authorList>
            <person name="Liu B.-T."/>
        </authorList>
    </citation>
    <scope>NUCLEOTIDE SEQUENCE [LARGE SCALE GENOMIC DNA]</scope>
    <source>
        <strain evidence="5">WD6-1</strain>
    </source>
</reference>
<dbReference type="PROSITE" id="PS51724">
    <property type="entry name" value="SPOR"/>
    <property type="match status" value="1"/>
</dbReference>
<protein>
    <recommendedName>
        <fullName evidence="3">SPOR domain-containing protein</fullName>
    </recommendedName>
</protein>
<evidence type="ECO:0000313" key="5">
    <source>
        <dbReference type="Proteomes" id="UP000245168"/>
    </source>
</evidence>
<evidence type="ECO:0000256" key="1">
    <source>
        <dbReference type="SAM" id="MobiDB-lite"/>
    </source>
</evidence>
<feature type="transmembrane region" description="Helical" evidence="2">
    <location>
        <begin position="34"/>
        <end position="54"/>
    </location>
</feature>
<keyword evidence="2" id="KW-0812">Transmembrane</keyword>
<dbReference type="Proteomes" id="UP000245168">
    <property type="component" value="Unassembled WGS sequence"/>
</dbReference>
<dbReference type="OrthoDB" id="8479416at2"/>
<dbReference type="InterPro" id="IPR007730">
    <property type="entry name" value="SPOR-like_dom"/>
</dbReference>
<accession>A0A2U2BT02</accession>
<evidence type="ECO:0000256" key="2">
    <source>
        <dbReference type="SAM" id="Phobius"/>
    </source>
</evidence>
<evidence type="ECO:0000313" key="4">
    <source>
        <dbReference type="EMBL" id="PWE17142.1"/>
    </source>
</evidence>
<evidence type="ECO:0000259" key="3">
    <source>
        <dbReference type="PROSITE" id="PS51724"/>
    </source>
</evidence>
<feature type="domain" description="SPOR" evidence="3">
    <location>
        <begin position="188"/>
        <end position="273"/>
    </location>
</feature>
<dbReference type="InterPro" id="IPR036680">
    <property type="entry name" value="SPOR-like_sf"/>
</dbReference>
<keyword evidence="2" id="KW-0472">Membrane</keyword>
<sequence length="273" mass="29189">MSDEEKRLGAYAPPAEDQGTFDAREADADRRGPILLLASAAVFLLFVAVVWSAYNQGVRDRGESPIVSADDEPYREAPDDPGGYETPGQDIDAYSLREEGDDAESSEAGVRPGPEEPAETEREMPPVRVETADADAAQEEAEPEPDPAPAESEPAPEPEPEATSEPAPEPEPEPTPAASEPEPAAAAASAEGEWVVQIAAFRSAEDAEAGWISFATRFPDLARGRAPDIERADLGERGVYHRLRIAAFTSRQSAANYCEALTAEGQSCLVARR</sequence>
<dbReference type="Pfam" id="PF05036">
    <property type="entry name" value="SPOR"/>
    <property type="match status" value="1"/>
</dbReference>
<feature type="compositionally biased region" description="Acidic residues" evidence="1">
    <location>
        <begin position="132"/>
        <end position="145"/>
    </location>
</feature>
<keyword evidence="5" id="KW-1185">Reference proteome</keyword>
<gene>
    <name evidence="4" type="ORF">DDZ18_10620</name>
</gene>
<proteinExistence type="predicted"/>
<feature type="compositionally biased region" description="Acidic residues" evidence="1">
    <location>
        <begin position="154"/>
        <end position="172"/>
    </location>
</feature>
<dbReference type="SUPFAM" id="SSF110997">
    <property type="entry name" value="Sporulation related repeat"/>
    <property type="match status" value="1"/>
</dbReference>
<feature type="region of interest" description="Disordered" evidence="1">
    <location>
        <begin position="61"/>
        <end position="191"/>
    </location>
</feature>
<comment type="caution">
    <text evidence="4">The sequence shown here is derived from an EMBL/GenBank/DDBJ whole genome shotgun (WGS) entry which is preliminary data.</text>
</comment>
<dbReference type="GO" id="GO:0042834">
    <property type="term" value="F:peptidoglycan binding"/>
    <property type="evidence" value="ECO:0007669"/>
    <property type="project" value="InterPro"/>
</dbReference>
<feature type="compositionally biased region" description="Low complexity" evidence="1">
    <location>
        <begin position="176"/>
        <end position="191"/>
    </location>
</feature>